<evidence type="ECO:0000313" key="2">
    <source>
        <dbReference type="EMBL" id="CAD7448695.1"/>
    </source>
</evidence>
<evidence type="ECO:0000256" key="1">
    <source>
        <dbReference type="SAM" id="Phobius"/>
    </source>
</evidence>
<reference evidence="2" key="1">
    <citation type="submission" date="2020-11" db="EMBL/GenBank/DDBJ databases">
        <authorList>
            <person name="Tran Van P."/>
        </authorList>
    </citation>
    <scope>NUCLEOTIDE SEQUENCE</scope>
</reference>
<sequence>MWVHVARQGSQYILSWEGLCYGTRLEEYKSRTIEAWRDVLLELHQDFENIRQVKEVPLHFMVHVGECSKLVFWSRSYDELLADAISLVFLLAASLGCSMSSLPTMPLPVDVTMVSEDSSLERTFFITRKCGLLPVQYSIFPRFRIEPVPCGRSTRGVMIQLPKTHRGNEVDRLVVTSVYLVPPFDLCRQLLYFSIPGIFVIIFWAPRAFCMLRH</sequence>
<name>A0A7R9I5Z6_9NEOP</name>
<keyword evidence="1" id="KW-1133">Transmembrane helix</keyword>
<gene>
    <name evidence="2" type="ORF">TBIB3V08_LOCUS10978</name>
</gene>
<feature type="transmembrane region" description="Helical" evidence="1">
    <location>
        <begin position="80"/>
        <end position="102"/>
    </location>
</feature>
<protein>
    <submittedName>
        <fullName evidence="2">Uncharacterized protein</fullName>
    </submittedName>
</protein>
<feature type="transmembrane region" description="Helical" evidence="1">
    <location>
        <begin position="190"/>
        <end position="210"/>
    </location>
</feature>
<keyword evidence="1" id="KW-0812">Transmembrane</keyword>
<dbReference type="EMBL" id="OD570380">
    <property type="protein sequence ID" value="CAD7448695.1"/>
    <property type="molecule type" value="Genomic_DNA"/>
</dbReference>
<accession>A0A7R9I5Z6</accession>
<dbReference type="AlphaFoldDB" id="A0A7R9I5Z6"/>
<keyword evidence="1" id="KW-0472">Membrane</keyword>
<proteinExistence type="predicted"/>
<organism evidence="2">
    <name type="scientific">Timema bartmani</name>
    <dbReference type="NCBI Taxonomy" id="61472"/>
    <lineage>
        <taxon>Eukaryota</taxon>
        <taxon>Metazoa</taxon>
        <taxon>Ecdysozoa</taxon>
        <taxon>Arthropoda</taxon>
        <taxon>Hexapoda</taxon>
        <taxon>Insecta</taxon>
        <taxon>Pterygota</taxon>
        <taxon>Neoptera</taxon>
        <taxon>Polyneoptera</taxon>
        <taxon>Phasmatodea</taxon>
        <taxon>Timematodea</taxon>
        <taxon>Timematoidea</taxon>
        <taxon>Timematidae</taxon>
        <taxon>Timema</taxon>
    </lineage>
</organism>